<gene>
    <name evidence="2" type="ORF">KIMH_13640</name>
</gene>
<dbReference type="RefSeq" id="WP_317642751.1">
    <property type="nucleotide sequence ID" value="NZ_AP026800.1"/>
</dbReference>
<name>A0ABM8BEM0_9BIFI</name>
<feature type="region of interest" description="Disordered" evidence="1">
    <location>
        <begin position="70"/>
        <end position="97"/>
    </location>
</feature>
<keyword evidence="3" id="KW-1185">Reference proteome</keyword>
<evidence type="ECO:0000256" key="1">
    <source>
        <dbReference type="SAM" id="MobiDB-lite"/>
    </source>
</evidence>
<dbReference type="EMBL" id="AP026800">
    <property type="protein sequence ID" value="BDR55253.1"/>
    <property type="molecule type" value="Genomic_DNA"/>
</dbReference>
<protein>
    <submittedName>
        <fullName evidence="2">Uncharacterized protein</fullName>
    </submittedName>
</protein>
<evidence type="ECO:0000313" key="2">
    <source>
        <dbReference type="EMBL" id="BDR55253.1"/>
    </source>
</evidence>
<organism evidence="2 3">
    <name type="scientific">Bombiscardovia apis</name>
    <dbReference type="NCBI Taxonomy" id="2932182"/>
    <lineage>
        <taxon>Bacteria</taxon>
        <taxon>Bacillati</taxon>
        <taxon>Actinomycetota</taxon>
        <taxon>Actinomycetes</taxon>
        <taxon>Bifidobacteriales</taxon>
        <taxon>Bifidobacteriaceae</taxon>
        <taxon>Bombiscardovia</taxon>
    </lineage>
</organism>
<accession>A0ABM8BEM0</accession>
<proteinExistence type="predicted"/>
<reference evidence="2 3" key="1">
    <citation type="journal article" date="2023" name="Microbiol. Spectr.">
        <title>Symbiosis of Carpenter Bees with Uncharacterized Lactic Acid Bacteria Showing NAD Auxotrophy.</title>
        <authorList>
            <person name="Kawasaki S."/>
            <person name="Ozawa K."/>
            <person name="Mori T."/>
            <person name="Yamamoto A."/>
            <person name="Ito M."/>
            <person name="Ohkuma M."/>
            <person name="Sakamoto M."/>
            <person name="Matsutani M."/>
        </authorList>
    </citation>
    <scope>NUCLEOTIDE SEQUENCE [LARGE SCALE GENOMIC DNA]</scope>
    <source>
        <strain evidence="2 3">KimH</strain>
    </source>
</reference>
<evidence type="ECO:0000313" key="3">
    <source>
        <dbReference type="Proteomes" id="UP001321748"/>
    </source>
</evidence>
<sequence>MPPLHIGGKDPVDDSAKALAMVSAGQITMLAAPRQVFPKLCARGYVSQSKDALTVQQLAQLKAANALVDAEGNPTQDTSAARGMGLSKSSRWTSQPGLPADTIVAFSNIKSGKDYPQKFVDFLQFR</sequence>
<dbReference type="Proteomes" id="UP001321748">
    <property type="component" value="Chromosome"/>
</dbReference>
<feature type="compositionally biased region" description="Polar residues" evidence="1">
    <location>
        <begin position="87"/>
        <end position="96"/>
    </location>
</feature>